<feature type="signal peptide" evidence="1">
    <location>
        <begin position="1"/>
        <end position="16"/>
    </location>
</feature>
<reference evidence="2 4" key="1">
    <citation type="journal article" date="2013" name="Genome Biol.">
        <title>Draft genome of the mountain pine beetle, Dendroctonus ponderosae Hopkins, a major forest pest.</title>
        <authorList>
            <person name="Keeling C.I."/>
            <person name="Yuen M.M."/>
            <person name="Liao N.Y."/>
            <person name="Docking T.R."/>
            <person name="Chan S.K."/>
            <person name="Taylor G.A."/>
            <person name="Palmquist D.L."/>
            <person name="Jackman S.D."/>
            <person name="Nguyen A."/>
            <person name="Li M."/>
            <person name="Henderson H."/>
            <person name="Janes J.K."/>
            <person name="Zhao Y."/>
            <person name="Pandoh P."/>
            <person name="Moore R."/>
            <person name="Sperling F.A."/>
            <person name="Huber D.P."/>
            <person name="Birol I."/>
            <person name="Jones S.J."/>
            <person name="Bohlmann J."/>
        </authorList>
    </citation>
    <scope>NUCLEOTIDE SEQUENCE</scope>
</reference>
<organism evidence="2">
    <name type="scientific">Dendroctonus ponderosae</name>
    <name type="common">Mountain pine beetle</name>
    <dbReference type="NCBI Taxonomy" id="77166"/>
    <lineage>
        <taxon>Eukaryota</taxon>
        <taxon>Metazoa</taxon>
        <taxon>Ecdysozoa</taxon>
        <taxon>Arthropoda</taxon>
        <taxon>Hexapoda</taxon>
        <taxon>Insecta</taxon>
        <taxon>Pterygota</taxon>
        <taxon>Neoptera</taxon>
        <taxon>Endopterygota</taxon>
        <taxon>Coleoptera</taxon>
        <taxon>Polyphaga</taxon>
        <taxon>Cucujiformia</taxon>
        <taxon>Curculionidae</taxon>
        <taxon>Scolytinae</taxon>
        <taxon>Dendroctonus</taxon>
    </lineage>
</organism>
<dbReference type="EMBL" id="KB740398">
    <property type="protein sequence ID" value="ENN80742.1"/>
    <property type="molecule type" value="Genomic_DNA"/>
</dbReference>
<evidence type="ECO:0000256" key="1">
    <source>
        <dbReference type="SAM" id="SignalP"/>
    </source>
</evidence>
<proteinExistence type="predicted"/>
<evidence type="ECO:0000313" key="4">
    <source>
        <dbReference type="Proteomes" id="UP000030742"/>
    </source>
</evidence>
<accession>N6UPS7</accession>
<gene>
    <name evidence="3" type="ORF">D910_07987</name>
    <name evidence="2" type="ORF">YQE_02850</name>
</gene>
<evidence type="ECO:0000313" key="2">
    <source>
        <dbReference type="EMBL" id="ENN80742.1"/>
    </source>
</evidence>
<name>N6UPS7_DENPD</name>
<keyword evidence="1" id="KW-0732">Signal</keyword>
<feature type="non-terminal residue" evidence="2">
    <location>
        <position position="1"/>
    </location>
</feature>
<dbReference type="EMBL" id="KB632255">
    <property type="protein sequence ID" value="ERL90640.1"/>
    <property type="molecule type" value="Genomic_DNA"/>
</dbReference>
<feature type="chain" id="PRO_5009708218" evidence="1">
    <location>
        <begin position="17"/>
        <end position="75"/>
    </location>
</feature>
<dbReference type="Proteomes" id="UP000030742">
    <property type="component" value="Unassembled WGS sequence"/>
</dbReference>
<sequence>MYFGPILLVLAIVSSAQYGICGENSDNEERVKRTALPQIPSVPAIPPIPQFNQADMIIKAAQEAWKIIQQIPRPP</sequence>
<protein>
    <submittedName>
        <fullName evidence="2">Uncharacterized protein</fullName>
    </submittedName>
</protein>
<dbReference type="AlphaFoldDB" id="N6UPS7"/>
<evidence type="ECO:0000313" key="3">
    <source>
        <dbReference type="EMBL" id="ERL90640.1"/>
    </source>
</evidence>
<dbReference type="HOGENOM" id="CLU_2673641_0_0_1"/>